<dbReference type="InterPro" id="IPR014044">
    <property type="entry name" value="CAP_dom"/>
</dbReference>
<accession>A0ABW4XJ61</accession>
<feature type="chain" id="PRO_5046636905" evidence="2">
    <location>
        <begin position="27"/>
        <end position="209"/>
    </location>
</feature>
<feature type="signal peptide" evidence="2">
    <location>
        <begin position="1"/>
        <end position="26"/>
    </location>
</feature>
<dbReference type="Proteomes" id="UP001597380">
    <property type="component" value="Unassembled WGS sequence"/>
</dbReference>
<dbReference type="EMBL" id="JBHUHT010000007">
    <property type="protein sequence ID" value="MFD2095094.1"/>
    <property type="molecule type" value="Genomic_DNA"/>
</dbReference>
<dbReference type="Gene3D" id="3.40.33.10">
    <property type="entry name" value="CAP"/>
    <property type="match status" value="1"/>
</dbReference>
<name>A0ABW4XJ61_9GAMM</name>
<gene>
    <name evidence="4" type="ORF">ACFSJ3_03795</name>
</gene>
<dbReference type="CDD" id="cd05379">
    <property type="entry name" value="CAP_bacterial"/>
    <property type="match status" value="1"/>
</dbReference>
<feature type="compositionally biased region" description="Acidic residues" evidence="1">
    <location>
        <begin position="33"/>
        <end position="58"/>
    </location>
</feature>
<evidence type="ECO:0000313" key="5">
    <source>
        <dbReference type="Proteomes" id="UP001597380"/>
    </source>
</evidence>
<sequence length="209" mass="22410">MKWRFLFLIVSVLVVGCGGSSSVDNALSPAPEDSVDDGSGDDSTGGEDDSGNEEEDTSPDTPVDYSQNRCSDDLSQVIALINEIRSQPQQCGDDDYPAVAPLTSNTLLNRAAEGHSANMANYDFFSHTGLDESTPGSRVSDQGYNWRFVAENIAAGQSSAQQVVDGWMGSPGHCRNIMSSQATEMGLACVENASTTYTRYWTQVFATPQ</sequence>
<dbReference type="InterPro" id="IPR035940">
    <property type="entry name" value="CAP_sf"/>
</dbReference>
<dbReference type="SUPFAM" id="SSF55797">
    <property type="entry name" value="PR-1-like"/>
    <property type="match status" value="1"/>
</dbReference>
<dbReference type="RefSeq" id="WP_345337838.1">
    <property type="nucleotide sequence ID" value="NZ_BAABLI010000004.1"/>
</dbReference>
<protein>
    <submittedName>
        <fullName evidence="4">CAP domain-containing protein</fullName>
    </submittedName>
</protein>
<organism evidence="4 5">
    <name type="scientific">Corallincola platygyrae</name>
    <dbReference type="NCBI Taxonomy" id="1193278"/>
    <lineage>
        <taxon>Bacteria</taxon>
        <taxon>Pseudomonadati</taxon>
        <taxon>Pseudomonadota</taxon>
        <taxon>Gammaproteobacteria</taxon>
        <taxon>Alteromonadales</taxon>
        <taxon>Psychromonadaceae</taxon>
        <taxon>Corallincola</taxon>
    </lineage>
</organism>
<dbReference type="PANTHER" id="PTHR31157">
    <property type="entry name" value="SCP DOMAIN-CONTAINING PROTEIN"/>
    <property type="match status" value="1"/>
</dbReference>
<feature type="domain" description="SCP" evidence="3">
    <location>
        <begin position="80"/>
        <end position="205"/>
    </location>
</feature>
<feature type="region of interest" description="Disordered" evidence="1">
    <location>
        <begin position="22"/>
        <end position="68"/>
    </location>
</feature>
<dbReference type="PANTHER" id="PTHR31157:SF1">
    <property type="entry name" value="SCP DOMAIN-CONTAINING PROTEIN"/>
    <property type="match status" value="1"/>
</dbReference>
<reference evidence="5" key="1">
    <citation type="journal article" date="2019" name="Int. J. Syst. Evol. Microbiol.">
        <title>The Global Catalogue of Microorganisms (GCM) 10K type strain sequencing project: providing services to taxonomists for standard genome sequencing and annotation.</title>
        <authorList>
            <consortium name="The Broad Institute Genomics Platform"/>
            <consortium name="The Broad Institute Genome Sequencing Center for Infectious Disease"/>
            <person name="Wu L."/>
            <person name="Ma J."/>
        </authorList>
    </citation>
    <scope>NUCLEOTIDE SEQUENCE [LARGE SCALE GENOMIC DNA]</scope>
    <source>
        <strain evidence="5">CGMCC 1.10992</strain>
    </source>
</reference>
<evidence type="ECO:0000256" key="1">
    <source>
        <dbReference type="SAM" id="MobiDB-lite"/>
    </source>
</evidence>
<evidence type="ECO:0000256" key="2">
    <source>
        <dbReference type="SAM" id="SignalP"/>
    </source>
</evidence>
<keyword evidence="5" id="KW-1185">Reference proteome</keyword>
<dbReference type="PROSITE" id="PS51257">
    <property type="entry name" value="PROKAR_LIPOPROTEIN"/>
    <property type="match status" value="1"/>
</dbReference>
<dbReference type="Pfam" id="PF00188">
    <property type="entry name" value="CAP"/>
    <property type="match status" value="1"/>
</dbReference>
<keyword evidence="2" id="KW-0732">Signal</keyword>
<evidence type="ECO:0000259" key="3">
    <source>
        <dbReference type="Pfam" id="PF00188"/>
    </source>
</evidence>
<proteinExistence type="predicted"/>
<evidence type="ECO:0000313" key="4">
    <source>
        <dbReference type="EMBL" id="MFD2095094.1"/>
    </source>
</evidence>
<comment type="caution">
    <text evidence="4">The sequence shown here is derived from an EMBL/GenBank/DDBJ whole genome shotgun (WGS) entry which is preliminary data.</text>
</comment>